<dbReference type="PANTHER" id="PTHR47260">
    <property type="entry name" value="UPF0644 PROTEIN PB2B4.06"/>
    <property type="match status" value="1"/>
</dbReference>
<dbReference type="InterPro" id="IPR052061">
    <property type="entry name" value="PTE-AB_protein"/>
</dbReference>
<dbReference type="AlphaFoldDB" id="A0AAE0HI41"/>
<dbReference type="InterPro" id="IPR006683">
    <property type="entry name" value="Thioestr_dom"/>
</dbReference>
<dbReference type="PANTHER" id="PTHR47260:SF6">
    <property type="entry name" value="THIOESTERASE DOMAIN-CONTAINING PROTEIN"/>
    <property type="match status" value="1"/>
</dbReference>
<dbReference type="SUPFAM" id="SSF54637">
    <property type="entry name" value="Thioesterase/thiol ester dehydrase-isomerase"/>
    <property type="match status" value="1"/>
</dbReference>
<accession>A0AAE0HI41</accession>
<reference evidence="2" key="2">
    <citation type="submission" date="2023-06" db="EMBL/GenBank/DDBJ databases">
        <authorList>
            <consortium name="Lawrence Berkeley National Laboratory"/>
            <person name="Haridas S."/>
            <person name="Hensen N."/>
            <person name="Bonometti L."/>
            <person name="Westerberg I."/>
            <person name="Brannstrom I.O."/>
            <person name="Guillou S."/>
            <person name="Cros-Aarteil S."/>
            <person name="Calhoun S."/>
            <person name="Kuo A."/>
            <person name="Mondo S."/>
            <person name="Pangilinan J."/>
            <person name="Riley R."/>
            <person name="Labutti K."/>
            <person name="Andreopoulos B."/>
            <person name="Lipzen A."/>
            <person name="Chen C."/>
            <person name="Yanf M."/>
            <person name="Daum C."/>
            <person name="Ng V."/>
            <person name="Clum A."/>
            <person name="Steindorff A."/>
            <person name="Ohm R."/>
            <person name="Martin F."/>
            <person name="Silar P."/>
            <person name="Natvig D."/>
            <person name="Lalanne C."/>
            <person name="Gautier V."/>
            <person name="Ament-Velasquez S.L."/>
            <person name="Kruys A."/>
            <person name="Hutchinson M.I."/>
            <person name="Powell A.J."/>
            <person name="Barry K."/>
            <person name="Miller A.N."/>
            <person name="Grigoriev I.V."/>
            <person name="Debuchy R."/>
            <person name="Gladieux P."/>
            <person name="Thoren M.H."/>
            <person name="Johannesson H."/>
        </authorList>
    </citation>
    <scope>NUCLEOTIDE SEQUENCE</scope>
    <source>
        <strain evidence="2">CBS 168.71</strain>
    </source>
</reference>
<gene>
    <name evidence="2" type="ORF">B0H64DRAFT_440203</name>
</gene>
<evidence type="ECO:0000313" key="2">
    <source>
        <dbReference type="EMBL" id="KAK3296699.1"/>
    </source>
</evidence>
<dbReference type="Gene3D" id="3.10.129.10">
    <property type="entry name" value="Hotdog Thioesterase"/>
    <property type="match status" value="1"/>
</dbReference>
<dbReference type="Pfam" id="PF03061">
    <property type="entry name" value="4HBT"/>
    <property type="match status" value="1"/>
</dbReference>
<name>A0AAE0HI41_9PEZI</name>
<dbReference type="CDD" id="cd03443">
    <property type="entry name" value="PaaI_thioesterase"/>
    <property type="match status" value="1"/>
</dbReference>
<dbReference type="GeneID" id="87843417"/>
<feature type="domain" description="Thioesterase" evidence="1">
    <location>
        <begin position="114"/>
        <end position="199"/>
    </location>
</feature>
<dbReference type="RefSeq" id="XP_062660213.1">
    <property type="nucleotide sequence ID" value="XM_062806469.1"/>
</dbReference>
<reference evidence="2" key="1">
    <citation type="journal article" date="2023" name="Mol. Phylogenet. Evol.">
        <title>Genome-scale phylogeny and comparative genomics of the fungal order Sordariales.</title>
        <authorList>
            <person name="Hensen N."/>
            <person name="Bonometti L."/>
            <person name="Westerberg I."/>
            <person name="Brannstrom I.O."/>
            <person name="Guillou S."/>
            <person name="Cros-Aarteil S."/>
            <person name="Calhoun S."/>
            <person name="Haridas S."/>
            <person name="Kuo A."/>
            <person name="Mondo S."/>
            <person name="Pangilinan J."/>
            <person name="Riley R."/>
            <person name="LaButti K."/>
            <person name="Andreopoulos B."/>
            <person name="Lipzen A."/>
            <person name="Chen C."/>
            <person name="Yan M."/>
            <person name="Daum C."/>
            <person name="Ng V."/>
            <person name="Clum A."/>
            <person name="Steindorff A."/>
            <person name="Ohm R.A."/>
            <person name="Martin F."/>
            <person name="Silar P."/>
            <person name="Natvig D.O."/>
            <person name="Lalanne C."/>
            <person name="Gautier V."/>
            <person name="Ament-Velasquez S.L."/>
            <person name="Kruys A."/>
            <person name="Hutchinson M.I."/>
            <person name="Powell A.J."/>
            <person name="Barry K."/>
            <person name="Miller A.N."/>
            <person name="Grigoriev I.V."/>
            <person name="Debuchy R."/>
            <person name="Gladieux P."/>
            <person name="Hiltunen Thoren M."/>
            <person name="Johannesson H."/>
        </authorList>
    </citation>
    <scope>NUCLEOTIDE SEQUENCE</scope>
    <source>
        <strain evidence="2">CBS 168.71</strain>
    </source>
</reference>
<sequence>MALQQPQQQQANVAEIDQQLAFFQAIPWCASHLSDTPTPVIRPSLSQRRRNAPGDVFFSHTLNAPGAIPALVNFHAPPSAHVVADPKGPLGPEPLISRLRALIALGPMLNGWAGVCHGGIVGTLMDETVGQLFVANQDHGLLPQDVPVMTVYQNIRFVKPARTGTVQKPAVVLVTARVVKREGRKFWLEADVQEEGGVVLARAESLFVTPRSML</sequence>
<organism evidence="2 3">
    <name type="scientific">Chaetomium fimeti</name>
    <dbReference type="NCBI Taxonomy" id="1854472"/>
    <lineage>
        <taxon>Eukaryota</taxon>
        <taxon>Fungi</taxon>
        <taxon>Dikarya</taxon>
        <taxon>Ascomycota</taxon>
        <taxon>Pezizomycotina</taxon>
        <taxon>Sordariomycetes</taxon>
        <taxon>Sordariomycetidae</taxon>
        <taxon>Sordariales</taxon>
        <taxon>Chaetomiaceae</taxon>
        <taxon>Chaetomium</taxon>
    </lineage>
</organism>
<proteinExistence type="predicted"/>
<dbReference type="InterPro" id="IPR029069">
    <property type="entry name" value="HotDog_dom_sf"/>
</dbReference>
<evidence type="ECO:0000259" key="1">
    <source>
        <dbReference type="Pfam" id="PF03061"/>
    </source>
</evidence>
<dbReference type="Proteomes" id="UP001278766">
    <property type="component" value="Unassembled WGS sequence"/>
</dbReference>
<dbReference type="EMBL" id="JAUEPN010000003">
    <property type="protein sequence ID" value="KAK3296699.1"/>
    <property type="molecule type" value="Genomic_DNA"/>
</dbReference>
<comment type="caution">
    <text evidence="2">The sequence shown here is derived from an EMBL/GenBank/DDBJ whole genome shotgun (WGS) entry which is preliminary data.</text>
</comment>
<evidence type="ECO:0000313" key="3">
    <source>
        <dbReference type="Proteomes" id="UP001278766"/>
    </source>
</evidence>
<keyword evidence="3" id="KW-1185">Reference proteome</keyword>
<protein>
    <submittedName>
        <fullName evidence="2">HotDog domain-containing protein</fullName>
    </submittedName>
</protein>